<comment type="caution">
    <text evidence="1">The sequence shown here is derived from an EMBL/GenBank/DDBJ whole genome shotgun (WGS) entry which is preliminary data.</text>
</comment>
<keyword evidence="2" id="KW-1185">Reference proteome</keyword>
<dbReference type="Proteomes" id="UP000299102">
    <property type="component" value="Unassembled WGS sequence"/>
</dbReference>
<evidence type="ECO:0000313" key="1">
    <source>
        <dbReference type="EMBL" id="GBP13493.1"/>
    </source>
</evidence>
<reference evidence="1 2" key="1">
    <citation type="journal article" date="2019" name="Commun. Biol.">
        <title>The bagworm genome reveals a unique fibroin gene that provides high tensile strength.</title>
        <authorList>
            <person name="Kono N."/>
            <person name="Nakamura H."/>
            <person name="Ohtoshi R."/>
            <person name="Tomita M."/>
            <person name="Numata K."/>
            <person name="Arakawa K."/>
        </authorList>
    </citation>
    <scope>NUCLEOTIDE SEQUENCE [LARGE SCALE GENOMIC DNA]</scope>
</reference>
<accession>A0A4C1TG71</accession>
<dbReference type="EMBL" id="BGZK01000057">
    <property type="protein sequence ID" value="GBP13493.1"/>
    <property type="molecule type" value="Genomic_DNA"/>
</dbReference>
<sequence>MSIPHTLAPVRVGSVGLKPTKKVPLKIRNQQHISTTEPLKSLKRDSFSTLFPSERNTYVSSFIKKENEKRLDVSSPYTRRVRTPRPARRRGLVKKLTRTRDSFTRRAVYSSRVSRVSYFCGRSFDRRQVCYISGGLRSTRARVMYEYVAVTGAGSARRARCSSQTLWDLSHLIFPVCRGCYFLGNYSQAL</sequence>
<gene>
    <name evidence="1" type="ORF">EVAR_4238_1</name>
</gene>
<evidence type="ECO:0000313" key="2">
    <source>
        <dbReference type="Proteomes" id="UP000299102"/>
    </source>
</evidence>
<proteinExistence type="predicted"/>
<protein>
    <submittedName>
        <fullName evidence="1">Uncharacterized protein</fullName>
    </submittedName>
</protein>
<organism evidence="1 2">
    <name type="scientific">Eumeta variegata</name>
    <name type="common">Bagworm moth</name>
    <name type="synonym">Eumeta japonica</name>
    <dbReference type="NCBI Taxonomy" id="151549"/>
    <lineage>
        <taxon>Eukaryota</taxon>
        <taxon>Metazoa</taxon>
        <taxon>Ecdysozoa</taxon>
        <taxon>Arthropoda</taxon>
        <taxon>Hexapoda</taxon>
        <taxon>Insecta</taxon>
        <taxon>Pterygota</taxon>
        <taxon>Neoptera</taxon>
        <taxon>Endopterygota</taxon>
        <taxon>Lepidoptera</taxon>
        <taxon>Glossata</taxon>
        <taxon>Ditrysia</taxon>
        <taxon>Tineoidea</taxon>
        <taxon>Psychidae</taxon>
        <taxon>Oiketicinae</taxon>
        <taxon>Eumeta</taxon>
    </lineage>
</organism>
<name>A0A4C1TG71_EUMVA</name>
<dbReference type="AlphaFoldDB" id="A0A4C1TG71"/>